<accession>A0ABT5U253</accession>
<dbReference type="InterPro" id="IPR009883">
    <property type="entry name" value="YgfX"/>
</dbReference>
<keyword evidence="2" id="KW-1185">Reference proteome</keyword>
<reference evidence="1 2" key="1">
    <citation type="submission" date="2022-11" db="EMBL/GenBank/DDBJ databases">
        <title>Spartinivicinus poritis sp. nov., isolated from scleractinian coral Porites lutea.</title>
        <authorList>
            <person name="Zhang G."/>
            <person name="Cai L."/>
            <person name="Wei Q."/>
        </authorList>
    </citation>
    <scope>NUCLEOTIDE SEQUENCE [LARGE SCALE GENOMIC DNA]</scope>
    <source>
        <strain evidence="1 2">A2-2</strain>
    </source>
</reference>
<dbReference type="Proteomes" id="UP001528823">
    <property type="component" value="Unassembled WGS sequence"/>
</dbReference>
<comment type="caution">
    <text evidence="1">The sequence shown here is derived from an EMBL/GenBank/DDBJ whole genome shotgun (WGS) entry which is preliminary data.</text>
</comment>
<name>A0ABT5U253_9GAMM</name>
<proteinExistence type="predicted"/>
<dbReference type="Pfam" id="PF07254">
    <property type="entry name" value="Cpta_toxin"/>
    <property type="match status" value="1"/>
</dbReference>
<sequence>MAVLLCWLVNIHWALKLTTVGGLLAFGCYQTLLYGLKKLPGSIIELRRLSQTQWQLLTNQQVTFQGELANDCFITVPLTIVRIKVGQLSRYSLVITPDSVDKEAYRQLRVILSHDFATEPENPIL</sequence>
<evidence type="ECO:0000313" key="1">
    <source>
        <dbReference type="EMBL" id="MDE1460447.1"/>
    </source>
</evidence>
<dbReference type="EMBL" id="JAPMOU010000001">
    <property type="protein sequence ID" value="MDE1460447.1"/>
    <property type="molecule type" value="Genomic_DNA"/>
</dbReference>
<organism evidence="1 2">
    <name type="scientific">Spartinivicinus poritis</name>
    <dbReference type="NCBI Taxonomy" id="2994640"/>
    <lineage>
        <taxon>Bacteria</taxon>
        <taxon>Pseudomonadati</taxon>
        <taxon>Pseudomonadota</taxon>
        <taxon>Gammaproteobacteria</taxon>
        <taxon>Oceanospirillales</taxon>
        <taxon>Zooshikellaceae</taxon>
        <taxon>Spartinivicinus</taxon>
    </lineage>
</organism>
<protein>
    <submittedName>
        <fullName evidence="1">Uncharacterized protein</fullName>
    </submittedName>
</protein>
<gene>
    <name evidence="1" type="ORF">ORQ98_00570</name>
</gene>
<evidence type="ECO:0000313" key="2">
    <source>
        <dbReference type="Proteomes" id="UP001528823"/>
    </source>
</evidence>